<comment type="caution">
    <text evidence="4">The sequence shown here is derived from an EMBL/GenBank/DDBJ whole genome shotgun (WGS) entry which is preliminary data.</text>
</comment>
<dbReference type="SMART" id="SM00667">
    <property type="entry name" value="LisH"/>
    <property type="match status" value="1"/>
</dbReference>
<dbReference type="InterPro" id="IPR006594">
    <property type="entry name" value="LisH"/>
</dbReference>
<dbReference type="InterPro" id="IPR006595">
    <property type="entry name" value="CTLH_C"/>
</dbReference>
<dbReference type="Pfam" id="PF10607">
    <property type="entry name" value="CTLH"/>
    <property type="match status" value="1"/>
</dbReference>
<evidence type="ECO:0000313" key="4">
    <source>
        <dbReference type="EMBL" id="KAE9979727.1"/>
    </source>
</evidence>
<dbReference type="InterPro" id="IPR013144">
    <property type="entry name" value="CRA_dom"/>
</dbReference>
<protein>
    <recommendedName>
        <fullName evidence="3">CTLH domain-containing protein</fullName>
    </recommendedName>
</protein>
<feature type="region of interest" description="Disordered" evidence="2">
    <location>
        <begin position="192"/>
        <end position="289"/>
    </location>
</feature>
<comment type="function">
    <text evidence="1">Involved in the proteasome-dependent degradation of fructose-1,6-bisphosphatase.</text>
</comment>
<evidence type="ECO:0000313" key="5">
    <source>
        <dbReference type="Proteomes" id="UP000490939"/>
    </source>
</evidence>
<reference evidence="4 5" key="1">
    <citation type="submission" date="2019-07" db="EMBL/GenBank/DDBJ databases">
        <title>Venturia inaequalis Genome Resource.</title>
        <authorList>
            <person name="Lichtner F.J."/>
        </authorList>
    </citation>
    <scope>NUCLEOTIDE SEQUENCE [LARGE SCALE GENOMIC DNA]</scope>
    <source>
        <strain evidence="4 5">DMI_063113</strain>
    </source>
</reference>
<evidence type="ECO:0000256" key="1">
    <source>
        <dbReference type="ARBA" id="ARBA00002343"/>
    </source>
</evidence>
<feature type="compositionally biased region" description="Acidic residues" evidence="2">
    <location>
        <begin position="212"/>
        <end position="223"/>
    </location>
</feature>
<proteinExistence type="predicted"/>
<dbReference type="SMART" id="SM00757">
    <property type="entry name" value="CRA"/>
    <property type="match status" value="1"/>
</dbReference>
<dbReference type="PROSITE" id="PS50897">
    <property type="entry name" value="CTLH"/>
    <property type="match status" value="1"/>
</dbReference>
<keyword evidence="5" id="KW-1185">Reference proteome</keyword>
<evidence type="ECO:0000256" key="2">
    <source>
        <dbReference type="SAM" id="MobiDB-lite"/>
    </source>
</evidence>
<dbReference type="Proteomes" id="UP000490939">
    <property type="component" value="Unassembled WGS sequence"/>
</dbReference>
<feature type="domain" description="CTLH" evidence="3">
    <location>
        <begin position="47"/>
        <end position="104"/>
    </location>
</feature>
<organism evidence="4 5">
    <name type="scientific">Venturia inaequalis</name>
    <name type="common">Apple scab fungus</name>
    <dbReference type="NCBI Taxonomy" id="5025"/>
    <lineage>
        <taxon>Eukaryota</taxon>
        <taxon>Fungi</taxon>
        <taxon>Dikarya</taxon>
        <taxon>Ascomycota</taxon>
        <taxon>Pezizomycotina</taxon>
        <taxon>Dothideomycetes</taxon>
        <taxon>Pleosporomycetidae</taxon>
        <taxon>Venturiales</taxon>
        <taxon>Venturiaceae</taxon>
        <taxon>Venturia</taxon>
    </lineage>
</organism>
<dbReference type="InterPro" id="IPR050618">
    <property type="entry name" value="Ubq-SigPath_Reg"/>
</dbReference>
<dbReference type="PANTHER" id="PTHR12864">
    <property type="entry name" value="RAN BINDING PROTEIN 9-RELATED"/>
    <property type="match status" value="1"/>
</dbReference>
<dbReference type="InterPro" id="IPR024964">
    <property type="entry name" value="CTLH/CRA"/>
</dbReference>
<dbReference type="PROSITE" id="PS50896">
    <property type="entry name" value="LISH"/>
    <property type="match status" value="1"/>
</dbReference>
<evidence type="ECO:0000259" key="3">
    <source>
        <dbReference type="PROSITE" id="PS50897"/>
    </source>
</evidence>
<dbReference type="SMART" id="SM00668">
    <property type="entry name" value="CTLH"/>
    <property type="match status" value="1"/>
</dbReference>
<dbReference type="AlphaFoldDB" id="A0A8H3UYM6"/>
<dbReference type="Pfam" id="PF08513">
    <property type="entry name" value="LisH"/>
    <property type="match status" value="1"/>
</dbReference>
<sequence>MLDLLRLLPHSDINTVIMDYLIKEGYPDSARKFAMEANIKQKPEEESIRTRVAIRNAIHSGDIQTAIEHINELNPNILDSDSQLHFALLRLQLVELIRNSSSSAGIEPALKFATQQLAPRASTSKEFLHDLERTMALLVFTPDPSNPQDAELLKPDLRMEVADRVNQAILARQGTSVEAKIKEWIRARAWSENQARRTKKEIPHNMRLGLDGDTEGDSDDEPMNDSPPHDAPAPDSPHDGPVLQFGEAISIDLSNVTNPAPLDLAAPYSDGDFPQIGRSSDWAPRMPDW</sequence>
<gene>
    <name evidence="4" type="ORF">EG327_006911</name>
</gene>
<name>A0A8H3UYM6_VENIN</name>
<dbReference type="EMBL" id="WNWR01000406">
    <property type="protein sequence ID" value="KAE9979727.1"/>
    <property type="molecule type" value="Genomic_DNA"/>
</dbReference>
<accession>A0A8H3UYM6</accession>